<comment type="caution">
    <text evidence="3">The sequence shown here is derived from an EMBL/GenBank/DDBJ whole genome shotgun (WGS) entry which is preliminary data.</text>
</comment>
<dbReference type="EMBL" id="JAUIZM010000010">
    <property type="protein sequence ID" value="KAK1359006.1"/>
    <property type="molecule type" value="Genomic_DNA"/>
</dbReference>
<dbReference type="PANTHER" id="PTHR31346">
    <property type="entry name" value="MULTIPLE ORGANELLAR RNA EDITING FACTOR 2, CHLOROPLASTIC-RELATED-RELATED"/>
    <property type="match status" value="1"/>
</dbReference>
<dbReference type="GO" id="GO:0005739">
    <property type="term" value="C:mitochondrion"/>
    <property type="evidence" value="ECO:0007669"/>
    <property type="project" value="TreeGrafter"/>
</dbReference>
<dbReference type="GO" id="GO:0080156">
    <property type="term" value="P:mitochondrial mRNA modification"/>
    <property type="evidence" value="ECO:0007669"/>
    <property type="project" value="TreeGrafter"/>
</dbReference>
<evidence type="ECO:0000313" key="3">
    <source>
        <dbReference type="EMBL" id="KAK1359006.1"/>
    </source>
</evidence>
<accession>A0AAD8H3S5</accession>
<name>A0AAD8H3S5_9APIA</name>
<dbReference type="GO" id="GO:0016554">
    <property type="term" value="P:cytidine to uridine editing"/>
    <property type="evidence" value="ECO:0007669"/>
    <property type="project" value="InterPro"/>
</dbReference>
<sequence>MASRFITRIISRLAHLRPRLIATFLENKRLDRNFSSGPTLSTSTPQQPWCYTCIKPSFNDLKIGYIDILASVTGSNADARLKIYSISTKYYFEFGVDVPGDVAKHLRGVPQVERVIPDIYYATGSKSYGGTTTWNIH</sequence>
<evidence type="ECO:0000313" key="4">
    <source>
        <dbReference type="Proteomes" id="UP001237642"/>
    </source>
</evidence>
<organism evidence="3 4">
    <name type="scientific">Heracleum sosnowskyi</name>
    <dbReference type="NCBI Taxonomy" id="360622"/>
    <lineage>
        <taxon>Eukaryota</taxon>
        <taxon>Viridiplantae</taxon>
        <taxon>Streptophyta</taxon>
        <taxon>Embryophyta</taxon>
        <taxon>Tracheophyta</taxon>
        <taxon>Spermatophyta</taxon>
        <taxon>Magnoliopsida</taxon>
        <taxon>eudicotyledons</taxon>
        <taxon>Gunneridae</taxon>
        <taxon>Pentapetalae</taxon>
        <taxon>asterids</taxon>
        <taxon>campanulids</taxon>
        <taxon>Apiales</taxon>
        <taxon>Apiaceae</taxon>
        <taxon>Apioideae</taxon>
        <taxon>apioid superclade</taxon>
        <taxon>Tordylieae</taxon>
        <taxon>Tordyliinae</taxon>
        <taxon>Heracleum</taxon>
    </lineage>
</organism>
<reference evidence="3" key="2">
    <citation type="submission" date="2023-05" db="EMBL/GenBank/DDBJ databases">
        <authorList>
            <person name="Schelkunov M.I."/>
        </authorList>
    </citation>
    <scope>NUCLEOTIDE SEQUENCE</scope>
    <source>
        <strain evidence="3">Hsosn_3</strain>
        <tissue evidence="3">Leaf</tissue>
    </source>
</reference>
<dbReference type="Pfam" id="PF21864">
    <property type="entry name" value="MORF_dom"/>
    <property type="match status" value="1"/>
</dbReference>
<dbReference type="PANTHER" id="PTHR31346:SF4">
    <property type="entry name" value="MULTIPLE ORGANELLAR RNA EDITING FACTOR 8, CHLOROPLASTIC_MITOCHONDRIAL"/>
    <property type="match status" value="1"/>
</dbReference>
<reference evidence="3" key="1">
    <citation type="submission" date="2023-02" db="EMBL/GenBank/DDBJ databases">
        <title>Genome of toxic invasive species Heracleum sosnowskyi carries increased number of genes despite the absence of recent whole-genome duplications.</title>
        <authorList>
            <person name="Schelkunov M."/>
            <person name="Shtratnikova V."/>
            <person name="Makarenko M."/>
            <person name="Klepikova A."/>
            <person name="Omelchenko D."/>
            <person name="Novikova G."/>
            <person name="Obukhova E."/>
            <person name="Bogdanov V."/>
            <person name="Penin A."/>
            <person name="Logacheva M."/>
        </authorList>
    </citation>
    <scope>NUCLEOTIDE SEQUENCE</scope>
    <source>
        <strain evidence="3">Hsosn_3</strain>
        <tissue evidence="3">Leaf</tissue>
    </source>
</reference>
<keyword evidence="1" id="KW-0809">Transit peptide</keyword>
<evidence type="ECO:0000259" key="2">
    <source>
        <dbReference type="Pfam" id="PF21864"/>
    </source>
</evidence>
<dbReference type="InterPro" id="IPR039206">
    <property type="entry name" value="MORF/ORRM1/DAG-like"/>
</dbReference>
<dbReference type="AlphaFoldDB" id="A0AAD8H3S5"/>
<dbReference type="InterPro" id="IPR054059">
    <property type="entry name" value="MORF/ORRM1/DAG-like_MORF"/>
</dbReference>
<keyword evidence="4" id="KW-1185">Reference proteome</keyword>
<protein>
    <recommendedName>
        <fullName evidence="2">MORF/ORRM1/DAG-like MORF domain-containing protein</fullName>
    </recommendedName>
</protein>
<proteinExistence type="predicted"/>
<feature type="domain" description="MORF/ORRM1/DAG-like MORF" evidence="2">
    <location>
        <begin position="64"/>
        <end position="131"/>
    </location>
</feature>
<gene>
    <name evidence="3" type="ORF">POM88_043480</name>
</gene>
<evidence type="ECO:0000256" key="1">
    <source>
        <dbReference type="ARBA" id="ARBA00022946"/>
    </source>
</evidence>
<dbReference type="Proteomes" id="UP001237642">
    <property type="component" value="Unassembled WGS sequence"/>
</dbReference>